<accession>A0A1H9FL37</accession>
<dbReference type="Proteomes" id="UP000198749">
    <property type="component" value="Unassembled WGS sequence"/>
</dbReference>
<dbReference type="RefSeq" id="WP_091355620.1">
    <property type="nucleotide sequence ID" value="NZ_AP025284.1"/>
</dbReference>
<reference evidence="3" key="1">
    <citation type="submission" date="2016-10" db="EMBL/GenBank/DDBJ databases">
        <authorList>
            <person name="Varghese N."/>
            <person name="Submissions S."/>
        </authorList>
    </citation>
    <scope>NUCLEOTIDE SEQUENCE [LARGE SCALE GENOMIC DNA]</scope>
    <source>
        <strain evidence="3">DSM 18887</strain>
    </source>
</reference>
<dbReference type="Pfam" id="PF05751">
    <property type="entry name" value="FixH"/>
    <property type="match status" value="1"/>
</dbReference>
<sequence>MTDQQIGPWFKQPWLWFILAPLIATVLYSAIYITASIVTNDGVVLEEYTKKAKSFHEDNRLKEAARLLGLSGKLKFDTLTNDINLELISAQNKPLPEQLLLTIGHPTKASLDIIIPLHQLKPGHYAGELNNTLKGNRKLIISPESKDWQLINEAEPPYDQQIFILGTQ</sequence>
<evidence type="ECO:0000313" key="2">
    <source>
        <dbReference type="EMBL" id="SEQ38525.1"/>
    </source>
</evidence>
<name>A0A1H9FL37_9GAMM</name>
<evidence type="ECO:0000313" key="3">
    <source>
        <dbReference type="Proteomes" id="UP000198749"/>
    </source>
</evidence>
<keyword evidence="1" id="KW-0472">Membrane</keyword>
<proteinExistence type="predicted"/>
<dbReference type="EMBL" id="FOGB01000003">
    <property type="protein sequence ID" value="SEQ38525.1"/>
    <property type="molecule type" value="Genomic_DNA"/>
</dbReference>
<gene>
    <name evidence="2" type="ORF">SAMN03080615_01314</name>
</gene>
<dbReference type="AlphaFoldDB" id="A0A1H9FL37"/>
<keyword evidence="3" id="KW-1185">Reference proteome</keyword>
<dbReference type="STRING" id="355243.SAMN03080615_01314"/>
<protein>
    <recommendedName>
        <fullName evidence="4">FixH protein</fullName>
    </recommendedName>
</protein>
<keyword evidence="1" id="KW-1133">Transmembrane helix</keyword>
<evidence type="ECO:0000256" key="1">
    <source>
        <dbReference type="SAM" id="Phobius"/>
    </source>
</evidence>
<dbReference type="InterPro" id="IPR008620">
    <property type="entry name" value="FixH"/>
</dbReference>
<feature type="transmembrane region" description="Helical" evidence="1">
    <location>
        <begin position="14"/>
        <end position="35"/>
    </location>
</feature>
<dbReference type="OrthoDB" id="5295180at2"/>
<organism evidence="2 3">
    <name type="scientific">Amphritea atlantica</name>
    <dbReference type="NCBI Taxonomy" id="355243"/>
    <lineage>
        <taxon>Bacteria</taxon>
        <taxon>Pseudomonadati</taxon>
        <taxon>Pseudomonadota</taxon>
        <taxon>Gammaproteobacteria</taxon>
        <taxon>Oceanospirillales</taxon>
        <taxon>Oceanospirillaceae</taxon>
        <taxon>Amphritea</taxon>
    </lineage>
</organism>
<evidence type="ECO:0008006" key="4">
    <source>
        <dbReference type="Google" id="ProtNLM"/>
    </source>
</evidence>
<keyword evidence="1" id="KW-0812">Transmembrane</keyword>